<protein>
    <submittedName>
        <fullName evidence="2">RNA-binding protein</fullName>
    </submittedName>
</protein>
<name>A0AA86I2J3_PRIMG</name>
<dbReference type="Proteomes" id="UP000253834">
    <property type="component" value="Chromosome"/>
</dbReference>
<evidence type="ECO:0000259" key="1">
    <source>
        <dbReference type="Pfam" id="PF11706"/>
    </source>
</evidence>
<dbReference type="PANTHER" id="PTHR35525">
    <property type="entry name" value="BLL6575 PROTEIN"/>
    <property type="match status" value="1"/>
</dbReference>
<dbReference type="InterPro" id="IPR021005">
    <property type="entry name" value="Znf_CGNR"/>
</dbReference>
<reference evidence="2 3" key="1">
    <citation type="submission" date="2017-07" db="EMBL/GenBank/DDBJ databases">
        <title>Isolation and development of strain Bacillus megaterium SR7 for enhanced growth and metabolite production under supercritical carbon dioxide.</title>
        <authorList>
            <person name="Freedman A.J.E."/>
            <person name="Peet K.C."/>
            <person name="Boock J.T."/>
            <person name="Penn K."/>
            <person name="Prather K.L.J."/>
            <person name="Thompson J.R."/>
        </authorList>
    </citation>
    <scope>NUCLEOTIDE SEQUENCE [LARGE SCALE GENOMIC DNA]</scope>
    <source>
        <strain evidence="2 3">SR7</strain>
    </source>
</reference>
<dbReference type="PANTHER" id="PTHR35525:SF3">
    <property type="entry name" value="BLL6575 PROTEIN"/>
    <property type="match status" value="1"/>
</dbReference>
<dbReference type="EMBL" id="CP022674">
    <property type="protein sequence ID" value="AXI29320.1"/>
    <property type="molecule type" value="Genomic_DNA"/>
</dbReference>
<evidence type="ECO:0000313" key="2">
    <source>
        <dbReference type="EMBL" id="AXI29320.1"/>
    </source>
</evidence>
<proteinExistence type="predicted"/>
<dbReference type="Pfam" id="PF11706">
    <property type="entry name" value="zf-CGNR"/>
    <property type="match status" value="1"/>
</dbReference>
<organism evidence="2 3">
    <name type="scientific">Priestia megaterium</name>
    <name type="common">Bacillus megaterium</name>
    <dbReference type="NCBI Taxonomy" id="1404"/>
    <lineage>
        <taxon>Bacteria</taxon>
        <taxon>Bacillati</taxon>
        <taxon>Bacillota</taxon>
        <taxon>Bacilli</taxon>
        <taxon>Bacillales</taxon>
        <taxon>Bacillaceae</taxon>
        <taxon>Priestia</taxon>
    </lineage>
</organism>
<dbReference type="SUPFAM" id="SSF160904">
    <property type="entry name" value="Jann2411-like"/>
    <property type="match status" value="1"/>
</dbReference>
<gene>
    <name evidence="2" type="ORF">CIB87_09960</name>
</gene>
<accession>A0AA86I2J3</accession>
<dbReference type="RefSeq" id="WP_114895362.1">
    <property type="nucleotide sequence ID" value="NZ_CP022674.1"/>
</dbReference>
<dbReference type="Gene3D" id="1.10.3300.10">
    <property type="entry name" value="Jann2411-like domain"/>
    <property type="match status" value="1"/>
</dbReference>
<feature type="domain" description="Zinc finger CGNR" evidence="1">
    <location>
        <begin position="150"/>
        <end position="189"/>
    </location>
</feature>
<dbReference type="AlphaFoldDB" id="A0AA86I2J3"/>
<evidence type="ECO:0000313" key="3">
    <source>
        <dbReference type="Proteomes" id="UP000253834"/>
    </source>
</evidence>
<dbReference type="InterPro" id="IPR023286">
    <property type="entry name" value="ABATE_dom_sf"/>
</dbReference>
<dbReference type="Pfam" id="PF07336">
    <property type="entry name" value="ABATE"/>
    <property type="match status" value="1"/>
</dbReference>
<sequence>MCSRKTFPLISGFLSLDLVNTEVISHGRRHELLVHEQDLLDWLHTMCEEIPSLDKNILNISENETTEILRHIHEFRFTLRENFESIADGNFIDKGWISDLEKNIENAPYVYRLESDELKQISKGSTLNKILSLLSLDTLHLIAEGKLQKIKRCSNPDCVLLFIDLTGRRKWCSMKICGNRKKVARFQEKKNKKT</sequence>
<dbReference type="InterPro" id="IPR010852">
    <property type="entry name" value="ABATE"/>
</dbReference>